<dbReference type="Proteomes" id="UP001500936">
    <property type="component" value="Unassembled WGS sequence"/>
</dbReference>
<evidence type="ECO:0000256" key="1">
    <source>
        <dbReference type="SAM" id="SignalP"/>
    </source>
</evidence>
<sequence>MNRKTFLKSSALTSLGLIAANGRIWATGLTGKPLEVPVRPLTNGPAFHWFGYYDKLQFDPTNRYVLGMQVGFEGRSPTAEDVIKIGMIDLKKDGSWIELGESRAWGWQQGCMLQWVPGSSSEIIWNDRVGNQYVSQVLNVFTRKKRTLPKAIYALSPDGKWAIGTEFNRIQDLRPGYGYAGIPDPYYEIKAPSEIGLYRMDLQTGAIKLLMSLAEAAAIPQKEASVADNFHWFNHLLVNTDSTRLTFLHRWRAKREDRQVMARTNFVTRMFTMNPDGSERFIIDPSGYTSHFVWRDPSHICAYTRPEGKPSSFYLLEDKTGRIEPIATDKMPVNGHQTYVPGRNNDWLLNDNYAGPKDRNQTPYLYHLPTDRRIDLGHFPAGESYVAEWRCDLHPRTSNDGNFVCIDSTHGGNGRQLYLLDLRPVWEKELAKR</sequence>
<feature type="signal peptide" evidence="1">
    <location>
        <begin position="1"/>
        <end position="19"/>
    </location>
</feature>
<evidence type="ECO:0008006" key="4">
    <source>
        <dbReference type="Google" id="ProtNLM"/>
    </source>
</evidence>
<keyword evidence="1" id="KW-0732">Signal</keyword>
<evidence type="ECO:0000313" key="3">
    <source>
        <dbReference type="Proteomes" id="UP001500936"/>
    </source>
</evidence>
<dbReference type="EMBL" id="BAABHB010000002">
    <property type="protein sequence ID" value="GAA4400027.1"/>
    <property type="molecule type" value="Genomic_DNA"/>
</dbReference>
<accession>A0ABP8K4C1</accession>
<dbReference type="RefSeq" id="WP_345265095.1">
    <property type="nucleotide sequence ID" value="NZ_BAABHB010000002.1"/>
</dbReference>
<protein>
    <recommendedName>
        <fullName evidence="4">WD40-like Beta Propeller Repeat</fullName>
    </recommendedName>
</protein>
<dbReference type="SUPFAM" id="SSF82171">
    <property type="entry name" value="DPP6 N-terminal domain-like"/>
    <property type="match status" value="1"/>
</dbReference>
<gene>
    <name evidence="2" type="ORF">GCM10023187_12700</name>
</gene>
<dbReference type="InterPro" id="IPR015943">
    <property type="entry name" value="WD40/YVTN_repeat-like_dom_sf"/>
</dbReference>
<evidence type="ECO:0000313" key="2">
    <source>
        <dbReference type="EMBL" id="GAA4400027.1"/>
    </source>
</evidence>
<keyword evidence="3" id="KW-1185">Reference proteome</keyword>
<comment type="caution">
    <text evidence="2">The sequence shown here is derived from an EMBL/GenBank/DDBJ whole genome shotgun (WGS) entry which is preliminary data.</text>
</comment>
<dbReference type="Gene3D" id="2.130.10.10">
    <property type="entry name" value="YVTN repeat-like/Quinoprotein amine dehydrogenase"/>
    <property type="match status" value="1"/>
</dbReference>
<proteinExistence type="predicted"/>
<feature type="chain" id="PRO_5046101455" description="WD40-like Beta Propeller Repeat" evidence="1">
    <location>
        <begin position="20"/>
        <end position="433"/>
    </location>
</feature>
<name>A0ABP8K4C1_9BACT</name>
<reference evidence="3" key="1">
    <citation type="journal article" date="2019" name="Int. J. Syst. Evol. Microbiol.">
        <title>The Global Catalogue of Microorganisms (GCM) 10K type strain sequencing project: providing services to taxonomists for standard genome sequencing and annotation.</title>
        <authorList>
            <consortium name="The Broad Institute Genomics Platform"/>
            <consortium name="The Broad Institute Genome Sequencing Center for Infectious Disease"/>
            <person name="Wu L."/>
            <person name="Ma J."/>
        </authorList>
    </citation>
    <scope>NUCLEOTIDE SEQUENCE [LARGE SCALE GENOMIC DNA]</scope>
    <source>
        <strain evidence="3">JCM 17925</strain>
    </source>
</reference>
<organism evidence="2 3">
    <name type="scientific">Nibrella viscosa</name>
    <dbReference type="NCBI Taxonomy" id="1084524"/>
    <lineage>
        <taxon>Bacteria</taxon>
        <taxon>Pseudomonadati</taxon>
        <taxon>Bacteroidota</taxon>
        <taxon>Cytophagia</taxon>
        <taxon>Cytophagales</taxon>
        <taxon>Spirosomataceae</taxon>
        <taxon>Nibrella</taxon>
    </lineage>
</organism>